<feature type="region of interest" description="Disordered" evidence="1">
    <location>
        <begin position="300"/>
        <end position="333"/>
    </location>
</feature>
<dbReference type="EMBL" id="NAJM01000013">
    <property type="protein sequence ID" value="RVX72209.1"/>
    <property type="molecule type" value="Genomic_DNA"/>
</dbReference>
<sequence>MESNLPSLLTCTICPKLPSFSDTSHLLTHVRSKGHLSHLHKLQVRSHQEIAAGAQLAVYNQWYQDNGLGQLLSERMVMKEAKQAGRRAEAMRRGATITPQASHKTAMHPRDSAGKAGTSKPPRVARKRTKRARARKVEEGESDLDFSLNRRSGKRKQKRARMATPTDRDTDQEIGVPSDDDAPAEPDDSFIGTPEHSKLKGTVWPGMALFDAATDDMKRMRNQKKDGSVLRKMERLSALVQPTEAVYSDTGELRKERHIDDLEDDSSLIEGETPVPKAKLVKTRKRQPLVVKDENVPRLVRRKTTNGSRASRSKADQVLSGLPPLPSLPSSSTLESLTVGSRFLPTEDTDFDIKPILSSTSSRRRPPQFAIFNDGSPTRGLSLPSMHERNPLYSAQPSFLGGPRPQISTLTAGWLQPQHHPSLQHPNVYNAYRPANMGQFAEAEKESTMALEDTGSVLRATNPLTWRSPLRETQGIVIASDSPFANFLSFFPSVSDIEDPFVATKNPLTEAISQAEGSDGGHDHKIHGGFGQGIHRHELTTMGKSMPEIMQ</sequence>
<name>A0A438N9B9_EXOME</name>
<feature type="region of interest" description="Disordered" evidence="1">
    <location>
        <begin position="357"/>
        <end position="386"/>
    </location>
</feature>
<dbReference type="OrthoDB" id="5428259at2759"/>
<evidence type="ECO:0000313" key="2">
    <source>
        <dbReference type="EMBL" id="RVX72209.1"/>
    </source>
</evidence>
<protein>
    <submittedName>
        <fullName evidence="2">Uncharacterized protein</fullName>
    </submittedName>
</protein>
<feature type="compositionally biased region" description="Basic residues" evidence="1">
    <location>
        <begin position="123"/>
        <end position="134"/>
    </location>
</feature>
<feature type="region of interest" description="Disordered" evidence="1">
    <location>
        <begin position="86"/>
        <end position="198"/>
    </location>
</feature>
<reference evidence="2 3" key="1">
    <citation type="submission" date="2017-03" db="EMBL/GenBank/DDBJ databases">
        <title>Genomes of endolithic fungi from Antarctica.</title>
        <authorList>
            <person name="Coleine C."/>
            <person name="Masonjones S."/>
            <person name="Stajich J.E."/>
        </authorList>
    </citation>
    <scope>NUCLEOTIDE SEQUENCE [LARGE SCALE GENOMIC DNA]</scope>
    <source>
        <strain evidence="2 3">CCFEE 6314</strain>
    </source>
</reference>
<comment type="caution">
    <text evidence="2">The sequence shown here is derived from an EMBL/GenBank/DDBJ whole genome shotgun (WGS) entry which is preliminary data.</text>
</comment>
<proteinExistence type="predicted"/>
<dbReference type="Proteomes" id="UP000288859">
    <property type="component" value="Unassembled WGS sequence"/>
</dbReference>
<feature type="compositionally biased region" description="Acidic residues" evidence="1">
    <location>
        <begin position="178"/>
        <end position="188"/>
    </location>
</feature>
<accession>A0A438N9B9</accession>
<gene>
    <name evidence="2" type="ORF">B0A52_04413</name>
</gene>
<feature type="compositionally biased region" description="Basic residues" evidence="1">
    <location>
        <begin position="151"/>
        <end position="161"/>
    </location>
</feature>
<evidence type="ECO:0000256" key="1">
    <source>
        <dbReference type="SAM" id="MobiDB-lite"/>
    </source>
</evidence>
<dbReference type="VEuPathDB" id="FungiDB:PV10_02171"/>
<dbReference type="AlphaFoldDB" id="A0A438N9B9"/>
<evidence type="ECO:0000313" key="3">
    <source>
        <dbReference type="Proteomes" id="UP000288859"/>
    </source>
</evidence>
<organism evidence="2 3">
    <name type="scientific">Exophiala mesophila</name>
    <name type="common">Black yeast-like fungus</name>
    <dbReference type="NCBI Taxonomy" id="212818"/>
    <lineage>
        <taxon>Eukaryota</taxon>
        <taxon>Fungi</taxon>
        <taxon>Dikarya</taxon>
        <taxon>Ascomycota</taxon>
        <taxon>Pezizomycotina</taxon>
        <taxon>Eurotiomycetes</taxon>
        <taxon>Chaetothyriomycetidae</taxon>
        <taxon>Chaetothyriales</taxon>
        <taxon>Herpotrichiellaceae</taxon>
        <taxon>Exophiala</taxon>
    </lineage>
</organism>